<dbReference type="Pfam" id="PF07679">
    <property type="entry name" value="I-set"/>
    <property type="match status" value="1"/>
</dbReference>
<dbReference type="SMART" id="SM00409">
    <property type="entry name" value="IG"/>
    <property type="match status" value="1"/>
</dbReference>
<name>A0A3Q2YJG6_HIPCM</name>
<dbReference type="Gene3D" id="2.60.40.10">
    <property type="entry name" value="Immunoglobulins"/>
    <property type="match status" value="1"/>
</dbReference>
<evidence type="ECO:0000256" key="5">
    <source>
        <dbReference type="ARBA" id="ARBA00022840"/>
    </source>
</evidence>
<dbReference type="SUPFAM" id="SSF48726">
    <property type="entry name" value="Immunoglobulin"/>
    <property type="match status" value="1"/>
</dbReference>
<keyword evidence="4" id="KW-0547">Nucleotide-binding</keyword>
<dbReference type="FunFam" id="2.60.40.10:FF:000145">
    <property type="entry name" value="Myosin light chain kinase, smooth muscle"/>
    <property type="match status" value="1"/>
</dbReference>
<feature type="compositionally biased region" description="Polar residues" evidence="8">
    <location>
        <begin position="133"/>
        <end position="150"/>
    </location>
</feature>
<feature type="compositionally biased region" description="Basic and acidic residues" evidence="8">
    <location>
        <begin position="151"/>
        <end position="165"/>
    </location>
</feature>
<feature type="compositionally biased region" description="Basic and acidic residues" evidence="8">
    <location>
        <begin position="79"/>
        <end position="95"/>
    </location>
</feature>
<evidence type="ECO:0000256" key="2">
    <source>
        <dbReference type="ARBA" id="ARBA00022729"/>
    </source>
</evidence>
<feature type="region of interest" description="Disordered" evidence="8">
    <location>
        <begin position="1"/>
        <end position="24"/>
    </location>
</feature>
<reference evidence="10" key="1">
    <citation type="submission" date="2025-08" db="UniProtKB">
        <authorList>
            <consortium name="Ensembl"/>
        </authorList>
    </citation>
    <scope>IDENTIFICATION</scope>
</reference>
<dbReference type="GO" id="GO:0005886">
    <property type="term" value="C:plasma membrane"/>
    <property type="evidence" value="ECO:0007669"/>
    <property type="project" value="TreeGrafter"/>
</dbReference>
<evidence type="ECO:0000256" key="4">
    <source>
        <dbReference type="ARBA" id="ARBA00022741"/>
    </source>
</evidence>
<sequence>MGTKRIGRVGERDAGFHSNGALPSALSCCHYGSEVFRSCRKQSYDSEATEDETTEPQMEPKGGLGRHQDKTARGGPLGEGDRMMENNPDASDRRGTLPGSYDPVVERELRTLGSRPAGPNMDPTNTSRKRTQKSPNTLVITSAEHQSPSSKENDRFPSPTGKHESPVTVRGSESQYPTKPPRLSPSPTPSISPLLKRRKEEKVVIPTILVEDETKTECDAGQMRTNEVKSGAAEEQSGRLDEEHLSPQACVMELHGCASASTKSVHFKEPPSFQVGPCDQAVIEGQDVVISVKVTGQPKPLIYWLKDKVPVKTAGRFSMREMEDGANEIRIISAQRSDSGLYACKLVNERGTKQEECSVEVKSEQSKVRVDGYVTNLSLYMSRCTCLRLRNMYLIISCSTDAPENYPRDQRADGGGRRVGHV</sequence>
<keyword evidence="6" id="KW-1015">Disulfide bond</keyword>
<evidence type="ECO:0000259" key="9">
    <source>
        <dbReference type="PROSITE" id="PS50835"/>
    </source>
</evidence>
<organism evidence="10 11">
    <name type="scientific">Hippocampus comes</name>
    <name type="common">Tiger tail seahorse</name>
    <dbReference type="NCBI Taxonomy" id="109280"/>
    <lineage>
        <taxon>Eukaryota</taxon>
        <taxon>Metazoa</taxon>
        <taxon>Chordata</taxon>
        <taxon>Craniata</taxon>
        <taxon>Vertebrata</taxon>
        <taxon>Euteleostomi</taxon>
        <taxon>Actinopterygii</taxon>
        <taxon>Neopterygii</taxon>
        <taxon>Teleostei</taxon>
        <taxon>Neoteleostei</taxon>
        <taxon>Acanthomorphata</taxon>
        <taxon>Syngnathiaria</taxon>
        <taxon>Syngnathiformes</taxon>
        <taxon>Syngnathoidei</taxon>
        <taxon>Syngnathidae</taxon>
        <taxon>Hippocampus</taxon>
    </lineage>
</organism>
<dbReference type="InterPro" id="IPR003598">
    <property type="entry name" value="Ig_sub2"/>
</dbReference>
<keyword evidence="11" id="KW-1185">Reference proteome</keyword>
<dbReference type="SMART" id="SM00408">
    <property type="entry name" value="IGc2"/>
    <property type="match status" value="1"/>
</dbReference>
<evidence type="ECO:0000256" key="3">
    <source>
        <dbReference type="ARBA" id="ARBA00022737"/>
    </source>
</evidence>
<evidence type="ECO:0000313" key="10">
    <source>
        <dbReference type="Ensembl" id="ENSHCOP00000018494.1"/>
    </source>
</evidence>
<keyword evidence="5" id="KW-0067">ATP-binding</keyword>
<dbReference type="GO" id="GO:0008046">
    <property type="term" value="F:axon guidance receptor activity"/>
    <property type="evidence" value="ECO:0007669"/>
    <property type="project" value="TreeGrafter"/>
</dbReference>
<evidence type="ECO:0000313" key="11">
    <source>
        <dbReference type="Proteomes" id="UP000264820"/>
    </source>
</evidence>
<keyword evidence="3" id="KW-0677">Repeat</keyword>
<protein>
    <recommendedName>
        <fullName evidence="9">Ig-like domain-containing protein</fullName>
    </recommendedName>
</protein>
<dbReference type="PANTHER" id="PTHR45080">
    <property type="entry name" value="CONTACTIN 5"/>
    <property type="match status" value="1"/>
</dbReference>
<dbReference type="InterPro" id="IPR007110">
    <property type="entry name" value="Ig-like_dom"/>
</dbReference>
<proteinExistence type="inferred from homology"/>
<dbReference type="STRING" id="109280.ENSHCOP00000018494"/>
<keyword evidence="2" id="KW-0732">Signal</keyword>
<dbReference type="InterPro" id="IPR050958">
    <property type="entry name" value="Cell_Adh-Cytoskel_Orgn"/>
</dbReference>
<evidence type="ECO:0000256" key="6">
    <source>
        <dbReference type="ARBA" id="ARBA00023157"/>
    </source>
</evidence>
<dbReference type="GO" id="GO:0007156">
    <property type="term" value="P:homophilic cell adhesion via plasma membrane adhesion molecules"/>
    <property type="evidence" value="ECO:0007669"/>
    <property type="project" value="TreeGrafter"/>
</dbReference>
<dbReference type="InterPro" id="IPR013098">
    <property type="entry name" value="Ig_I-set"/>
</dbReference>
<evidence type="ECO:0000256" key="1">
    <source>
        <dbReference type="ARBA" id="ARBA00006692"/>
    </source>
</evidence>
<dbReference type="AlphaFoldDB" id="A0A3Q2YJG6"/>
<dbReference type="GO" id="GO:0050808">
    <property type="term" value="P:synapse organization"/>
    <property type="evidence" value="ECO:0007669"/>
    <property type="project" value="TreeGrafter"/>
</dbReference>
<dbReference type="PROSITE" id="PS50835">
    <property type="entry name" value="IG_LIKE"/>
    <property type="match status" value="1"/>
</dbReference>
<dbReference type="PANTHER" id="PTHR45080:SF8">
    <property type="entry name" value="IG-LIKE DOMAIN-CONTAINING PROTEIN"/>
    <property type="match status" value="1"/>
</dbReference>
<comment type="similarity">
    <text evidence="1">Belongs to the protein kinase superfamily. CAMK Ser/Thr protein kinase family.</text>
</comment>
<dbReference type="GO" id="GO:0030424">
    <property type="term" value="C:axon"/>
    <property type="evidence" value="ECO:0007669"/>
    <property type="project" value="TreeGrafter"/>
</dbReference>
<accession>A0A3Q2YJG6</accession>
<dbReference type="GO" id="GO:0043025">
    <property type="term" value="C:neuronal cell body"/>
    <property type="evidence" value="ECO:0007669"/>
    <property type="project" value="TreeGrafter"/>
</dbReference>
<dbReference type="InterPro" id="IPR003599">
    <property type="entry name" value="Ig_sub"/>
</dbReference>
<dbReference type="GO" id="GO:0005524">
    <property type="term" value="F:ATP binding"/>
    <property type="evidence" value="ECO:0007669"/>
    <property type="project" value="UniProtKB-KW"/>
</dbReference>
<feature type="region of interest" description="Disordered" evidence="8">
    <location>
        <begin position="44"/>
        <end position="198"/>
    </location>
</feature>
<evidence type="ECO:0000256" key="7">
    <source>
        <dbReference type="ARBA" id="ARBA00023319"/>
    </source>
</evidence>
<dbReference type="InterPro" id="IPR036179">
    <property type="entry name" value="Ig-like_dom_sf"/>
</dbReference>
<reference evidence="10" key="2">
    <citation type="submission" date="2025-09" db="UniProtKB">
        <authorList>
            <consortium name="Ensembl"/>
        </authorList>
    </citation>
    <scope>IDENTIFICATION</scope>
</reference>
<dbReference type="Ensembl" id="ENSHCOT00000011133.1">
    <property type="protein sequence ID" value="ENSHCOP00000018494.1"/>
    <property type="gene ID" value="ENSHCOG00000003082.1"/>
</dbReference>
<feature type="domain" description="Ig-like" evidence="9">
    <location>
        <begin position="271"/>
        <end position="360"/>
    </location>
</feature>
<evidence type="ECO:0000256" key="8">
    <source>
        <dbReference type="SAM" id="MobiDB-lite"/>
    </source>
</evidence>
<dbReference type="PROSITE" id="PS51257">
    <property type="entry name" value="PROKAR_LIPOPROTEIN"/>
    <property type="match status" value="1"/>
</dbReference>
<dbReference type="GeneTree" id="ENSGT00940000163418"/>
<keyword evidence="7" id="KW-0393">Immunoglobulin domain</keyword>
<dbReference type="InterPro" id="IPR013783">
    <property type="entry name" value="Ig-like_fold"/>
</dbReference>
<feature type="compositionally biased region" description="Pro residues" evidence="8">
    <location>
        <begin position="178"/>
        <end position="190"/>
    </location>
</feature>
<dbReference type="Proteomes" id="UP000264820">
    <property type="component" value="Unplaced"/>
</dbReference>